<feature type="region of interest" description="Disordered" evidence="1">
    <location>
        <begin position="259"/>
        <end position="282"/>
    </location>
</feature>
<name>A0AAV5GI21_9BASI</name>
<sequence length="1171" mass="126794">MAEFYLTLAPPSDPGNVLKQFARSQGNLDLGRASKTDPASRDPSSPKFRSPETKVMSNRHASIHWEGDHAFITDLGSTNGTSIDRPSRGEHHKLTPDVSYRLFPGDVLIFGRPISTRGQAAGEIATFPLIQNVCAPLRLAVDVKLTPSIYHAHAQRGLETQEPGSIALERSRTLTEGSKRSSSAESMLTDDEDDMPQTLETEGYDIMSLRSNRNPASRPFSLEGIVASREASILRSVGVDDDAGKGVAIRKRGFGLTDEDLLDSNHTSPAPQHEGVQTNAPPSVAVSSVVDARAISNASMRGSPVPTVSPNVADDSSGPLERTASVVTSATGVTSASYRAVAGSPAPQMPGDGPSRDARSSKELSPESISLEDFLAQSADVGLASPISPEFGSTTLATDAEQDVYDEAKMPRSTNPSQVKVGRTLLDMWGHHTTAERNSPLSKSLRSSIEPDRDSDQVVAAASLEAPFRIMPGALHKFGFHPVTDDGEQDDVASQASHLPSPDLSGGAASDKASDDGVDSDVENASKEDAPTTEDDSHQHEDVRVDSFEQELLDLARSKGKYTFARSNSSGARDSPRRSPINFNVEPDLAARRAASHELFDSLAPTLPNMVNKKLMHELIDEGYDLARRIKVEDAPDVTLAEYEDEQDEKGERAESEQPPPTSPQFAADIEAFTRDREDVQALMREAEHVFDDFIAEVISEASLSPALVEDEEDEDEIEDADSVASLPLADEEHETVELDVGSESRDIAADDDYSASYRFSTASPLSLEPNAQDDLEHEDDVAAFVEFQNARWDDYCARYDALADNEIAEMLDQVWQDMSREEKQPWLDRVAEQPQISSVISTPRDVDEEERPASPMPVPLEALVTDDDMSVDDDDERVSGRAGSGPAYDESEEDEEDDGDEAEEIDYDEEEDDEEEEEDEDDEDDEEEEDEDEDEVVEEVEEAEEAEESLFDLEAEEGEGGDDEVESVVESVVLENEVEPDVDAVDLDFDAHETDLDVQDHFIDGASADFDDNVAEVDAVDGMEHDGAEWEDGVFEKLATPGFDQVEKADTTSDDDKDVVVDGSHGTTPTGPASPNRKRLFSDTDLEETVEGSQGSHTVITTVVTATSVSTAAQTDAPVVNETPTTAEGPAPKRRRLNFAIGSYALGVLTGMAGAVVGLSALASTLEGLE</sequence>
<organism evidence="4 5">
    <name type="scientific">Rhodotorula paludigena</name>
    <dbReference type="NCBI Taxonomy" id="86838"/>
    <lineage>
        <taxon>Eukaryota</taxon>
        <taxon>Fungi</taxon>
        <taxon>Dikarya</taxon>
        <taxon>Basidiomycota</taxon>
        <taxon>Pucciniomycotina</taxon>
        <taxon>Microbotryomycetes</taxon>
        <taxon>Sporidiobolales</taxon>
        <taxon>Sporidiobolaceae</taxon>
        <taxon>Rhodotorula</taxon>
    </lineage>
</organism>
<dbReference type="InterPro" id="IPR000253">
    <property type="entry name" value="FHA_dom"/>
</dbReference>
<dbReference type="SUPFAM" id="SSF47095">
    <property type="entry name" value="HMG-box"/>
    <property type="match status" value="1"/>
</dbReference>
<feature type="region of interest" description="Disordered" evidence="1">
    <location>
        <begin position="433"/>
        <end position="453"/>
    </location>
</feature>
<evidence type="ECO:0000313" key="5">
    <source>
        <dbReference type="Proteomes" id="UP001342314"/>
    </source>
</evidence>
<dbReference type="Pfam" id="PF00498">
    <property type="entry name" value="FHA"/>
    <property type="match status" value="1"/>
</dbReference>
<evidence type="ECO:0000259" key="3">
    <source>
        <dbReference type="PROSITE" id="PS50006"/>
    </source>
</evidence>
<feature type="region of interest" description="Disordered" evidence="1">
    <location>
        <begin position="297"/>
        <end position="322"/>
    </location>
</feature>
<comment type="caution">
    <text evidence="4">The sequence shown here is derived from an EMBL/GenBank/DDBJ whole genome shotgun (WGS) entry which is preliminary data.</text>
</comment>
<feature type="compositionally biased region" description="Basic and acidic residues" evidence="1">
    <location>
        <begin position="169"/>
        <end position="179"/>
    </location>
</feature>
<dbReference type="CDD" id="cd00084">
    <property type="entry name" value="HMG-box_SF"/>
    <property type="match status" value="1"/>
</dbReference>
<feature type="region of interest" description="Disordered" evidence="1">
    <location>
        <begin position="339"/>
        <end position="367"/>
    </location>
</feature>
<evidence type="ECO:0000256" key="2">
    <source>
        <dbReference type="SAM" id="Phobius"/>
    </source>
</evidence>
<proteinExistence type="predicted"/>
<feature type="region of interest" description="Disordered" evidence="1">
    <location>
        <begin position="821"/>
        <end position="967"/>
    </location>
</feature>
<dbReference type="SMART" id="SM00240">
    <property type="entry name" value="FHA"/>
    <property type="match status" value="1"/>
</dbReference>
<dbReference type="EMBL" id="BQKY01000010">
    <property type="protein sequence ID" value="GJN92271.1"/>
    <property type="molecule type" value="Genomic_DNA"/>
</dbReference>
<feature type="compositionally biased region" description="Acidic residues" evidence="1">
    <location>
        <begin position="890"/>
        <end position="967"/>
    </location>
</feature>
<feature type="region of interest" description="Disordered" evidence="1">
    <location>
        <begin position="480"/>
        <end position="544"/>
    </location>
</feature>
<gene>
    <name evidence="4" type="ORF">Rhopal_005301-T1</name>
</gene>
<keyword evidence="2" id="KW-0472">Membrane</keyword>
<feature type="compositionally biased region" description="Basic and acidic residues" evidence="1">
    <location>
        <begin position="354"/>
        <end position="365"/>
    </location>
</feature>
<feature type="region of interest" description="Disordered" evidence="1">
    <location>
        <begin position="705"/>
        <end position="747"/>
    </location>
</feature>
<keyword evidence="2" id="KW-1133">Transmembrane helix</keyword>
<evidence type="ECO:0000313" key="4">
    <source>
        <dbReference type="EMBL" id="GJN92271.1"/>
    </source>
</evidence>
<feature type="compositionally biased region" description="Basic and acidic residues" evidence="1">
    <location>
        <begin position="524"/>
        <end position="544"/>
    </location>
</feature>
<keyword evidence="2" id="KW-0812">Transmembrane</keyword>
<feature type="region of interest" description="Disordered" evidence="1">
    <location>
        <begin position="1047"/>
        <end position="1080"/>
    </location>
</feature>
<feature type="transmembrane region" description="Helical" evidence="2">
    <location>
        <begin position="1145"/>
        <end position="1167"/>
    </location>
</feature>
<accession>A0AAV5GI21</accession>
<keyword evidence="5" id="KW-1185">Reference proteome</keyword>
<feature type="domain" description="FHA" evidence="3">
    <location>
        <begin position="28"/>
        <end position="84"/>
    </location>
</feature>
<feature type="compositionally biased region" description="Basic and acidic residues" evidence="1">
    <location>
        <begin position="821"/>
        <end position="832"/>
    </location>
</feature>
<dbReference type="InterPro" id="IPR008984">
    <property type="entry name" value="SMAD_FHA_dom_sf"/>
</dbReference>
<dbReference type="InterPro" id="IPR036910">
    <property type="entry name" value="HMG_box_dom_sf"/>
</dbReference>
<feature type="compositionally biased region" description="Acidic residues" evidence="1">
    <location>
        <begin position="865"/>
        <end position="877"/>
    </location>
</feature>
<dbReference type="SUPFAM" id="SSF49879">
    <property type="entry name" value="SMAD/FHA domain"/>
    <property type="match status" value="1"/>
</dbReference>
<reference evidence="4 5" key="1">
    <citation type="submission" date="2021-12" db="EMBL/GenBank/DDBJ databases">
        <title>High titer production of polyol ester of fatty acids by Rhodotorula paludigena BS15 towards product separation-free biomass refinery.</title>
        <authorList>
            <person name="Mano J."/>
            <person name="Ono H."/>
            <person name="Tanaka T."/>
            <person name="Naito K."/>
            <person name="Sushida H."/>
            <person name="Ike M."/>
            <person name="Tokuyasu K."/>
            <person name="Kitaoka M."/>
        </authorList>
    </citation>
    <scope>NUCLEOTIDE SEQUENCE [LARGE SCALE GENOMIC DNA]</scope>
    <source>
        <strain evidence="4 5">BS15</strain>
    </source>
</reference>
<feature type="region of interest" description="Disordered" evidence="1">
    <location>
        <begin position="159"/>
        <end position="197"/>
    </location>
</feature>
<feature type="region of interest" description="Disordered" evidence="1">
    <location>
        <begin position="637"/>
        <end position="666"/>
    </location>
</feature>
<dbReference type="Proteomes" id="UP001342314">
    <property type="component" value="Unassembled WGS sequence"/>
</dbReference>
<dbReference type="PROSITE" id="PS50006">
    <property type="entry name" value="FHA_DOMAIN"/>
    <property type="match status" value="1"/>
</dbReference>
<feature type="compositionally biased region" description="Acidic residues" evidence="1">
    <location>
        <begin position="709"/>
        <end position="722"/>
    </location>
</feature>
<protein>
    <recommendedName>
        <fullName evidence="3">FHA domain-containing protein</fullName>
    </recommendedName>
</protein>
<feature type="compositionally biased region" description="Polar residues" evidence="1">
    <location>
        <begin position="264"/>
        <end position="279"/>
    </location>
</feature>
<evidence type="ECO:0000256" key="1">
    <source>
        <dbReference type="SAM" id="MobiDB-lite"/>
    </source>
</evidence>
<feature type="region of interest" description="Disordered" evidence="1">
    <location>
        <begin position="11"/>
        <end position="55"/>
    </location>
</feature>
<feature type="region of interest" description="Disordered" evidence="1">
    <location>
        <begin position="563"/>
        <end position="583"/>
    </location>
</feature>
<dbReference type="AlphaFoldDB" id="A0AAV5GI21"/>
<dbReference type="Gene3D" id="2.60.200.20">
    <property type="match status" value="1"/>
</dbReference>
<feature type="compositionally biased region" description="Polar residues" evidence="1">
    <location>
        <begin position="436"/>
        <end position="447"/>
    </location>
</feature>